<dbReference type="AlphaFoldDB" id="C3Z965"/>
<dbReference type="InterPro" id="IPR000276">
    <property type="entry name" value="GPCR_Rhodpsn"/>
</dbReference>
<keyword evidence="7" id="KW-0675">Receptor</keyword>
<feature type="transmembrane region" description="Helical" evidence="9">
    <location>
        <begin position="380"/>
        <end position="401"/>
    </location>
</feature>
<accession>C3Z965</accession>
<dbReference type="InterPro" id="IPR017452">
    <property type="entry name" value="GPCR_Rhodpsn_7TM"/>
</dbReference>
<feature type="transmembrane region" description="Helical" evidence="9">
    <location>
        <begin position="230"/>
        <end position="251"/>
    </location>
</feature>
<dbReference type="Gene3D" id="1.20.1070.10">
    <property type="entry name" value="Rhodopsin 7-helix transmembrane proteins"/>
    <property type="match status" value="1"/>
</dbReference>
<feature type="transmembrane region" description="Helical" evidence="9">
    <location>
        <begin position="193"/>
        <end position="218"/>
    </location>
</feature>
<feature type="transmembrane region" description="Helical" evidence="9">
    <location>
        <begin position="413"/>
        <end position="436"/>
    </location>
</feature>
<evidence type="ECO:0000256" key="6">
    <source>
        <dbReference type="ARBA" id="ARBA00023136"/>
    </source>
</evidence>
<dbReference type="PROSITE" id="PS50262">
    <property type="entry name" value="G_PROTEIN_RECEP_F1_2"/>
    <property type="match status" value="1"/>
</dbReference>
<evidence type="ECO:0000256" key="2">
    <source>
        <dbReference type="ARBA" id="ARBA00022475"/>
    </source>
</evidence>
<name>C3Z965_BRAFL</name>
<dbReference type="GO" id="GO:0005886">
    <property type="term" value="C:plasma membrane"/>
    <property type="evidence" value="ECO:0007669"/>
    <property type="project" value="UniProtKB-SubCell"/>
</dbReference>
<keyword evidence="4 9" id="KW-1133">Transmembrane helix</keyword>
<feature type="transmembrane region" description="Helical" evidence="9">
    <location>
        <begin position="158"/>
        <end position="181"/>
    </location>
</feature>
<evidence type="ECO:0000256" key="4">
    <source>
        <dbReference type="ARBA" id="ARBA00022989"/>
    </source>
</evidence>
<keyword evidence="2" id="KW-1003">Cell membrane</keyword>
<sequence>MLMRLLFTCYGRSLFLSAVNLAFTSQTCVSSFPYNHTSELHKMNFKTSMSSGPDTNVSSIAGDVITNVFNVTEQVGGDLVIRFATTHWNATSDLAKRMTNHTTEDKSVINVIRAAQDVGLCDVIFSNVTSSGNVTTTVASYDPAGCGVYGSNPDLQPLLILILFCIILWAMFGNSCLIGVIATSENMQEPGNIFLCALAFTDISQSLMYTPIAIYSLVHGEPPGALWCRTQAFFVPFLSALSVFLLTSLWICRYIHIVWPLEFHSMLTPRRLVVAMVMCFLVAVTPPMVGLARVGKVVTWSVDLASVDIPKPVSLVMPCTFGGPESAVAVMLCFLGVFISCCCAGLIYREARSKQHHHGTKEAWLAQADRLEVKLKAVKTLGIVVLLQWVTWVPILVVGMLSKVGAISLTSTAFYGDMFYVMLQTSTFSDSLVYAFRNEIYRKALAKIKRKMRLMVINDFY</sequence>
<gene>
    <name evidence="12" type="ORF">BRAFLDRAFT_103700</name>
</gene>
<dbReference type="PANTHER" id="PTHR24249">
    <property type="entry name" value="HISTAMINE RECEPTOR-RELATED G-PROTEIN COUPLED RECEPTOR"/>
    <property type="match status" value="1"/>
</dbReference>
<feature type="transmembrane region" description="Helical" evidence="9">
    <location>
        <begin position="327"/>
        <end position="348"/>
    </location>
</feature>
<evidence type="ECO:0000256" key="3">
    <source>
        <dbReference type="ARBA" id="ARBA00022692"/>
    </source>
</evidence>
<keyword evidence="3 9" id="KW-0812">Transmembrane</keyword>
<dbReference type="CDD" id="cd00637">
    <property type="entry name" value="7tm_classA_rhodopsin-like"/>
    <property type="match status" value="1"/>
</dbReference>
<evidence type="ECO:0000313" key="12">
    <source>
        <dbReference type="EMBL" id="EEN50977.1"/>
    </source>
</evidence>
<evidence type="ECO:0000256" key="7">
    <source>
        <dbReference type="ARBA" id="ARBA00023170"/>
    </source>
</evidence>
<protein>
    <recommendedName>
        <fullName evidence="11">G-protein coupled receptors family 1 profile domain-containing protein</fullName>
    </recommendedName>
</protein>
<evidence type="ECO:0000256" key="1">
    <source>
        <dbReference type="ARBA" id="ARBA00004651"/>
    </source>
</evidence>
<evidence type="ECO:0000256" key="5">
    <source>
        <dbReference type="ARBA" id="ARBA00023040"/>
    </source>
</evidence>
<dbReference type="PANTHER" id="PTHR24249:SF411">
    <property type="entry name" value="G-PROTEIN COUPLED RECEPTORS FAMILY 1 PROFILE DOMAIN-CONTAINING PROTEIN"/>
    <property type="match status" value="1"/>
</dbReference>
<organism>
    <name type="scientific">Branchiostoma floridae</name>
    <name type="common">Florida lancelet</name>
    <name type="synonym">Amphioxus</name>
    <dbReference type="NCBI Taxonomy" id="7739"/>
    <lineage>
        <taxon>Eukaryota</taxon>
        <taxon>Metazoa</taxon>
        <taxon>Chordata</taxon>
        <taxon>Cephalochordata</taxon>
        <taxon>Leptocardii</taxon>
        <taxon>Amphioxiformes</taxon>
        <taxon>Branchiostomatidae</taxon>
        <taxon>Branchiostoma</taxon>
    </lineage>
</organism>
<evidence type="ECO:0000256" key="8">
    <source>
        <dbReference type="ARBA" id="ARBA00023224"/>
    </source>
</evidence>
<dbReference type="GO" id="GO:0004930">
    <property type="term" value="F:G protein-coupled receptor activity"/>
    <property type="evidence" value="ECO:0007669"/>
    <property type="project" value="UniProtKB-KW"/>
</dbReference>
<dbReference type="EMBL" id="GG666598">
    <property type="protein sequence ID" value="EEN50977.1"/>
    <property type="molecule type" value="Genomic_DNA"/>
</dbReference>
<keyword evidence="6 9" id="KW-0472">Membrane</keyword>
<feature type="signal peptide" evidence="10">
    <location>
        <begin position="1"/>
        <end position="24"/>
    </location>
</feature>
<feature type="transmembrane region" description="Helical" evidence="9">
    <location>
        <begin position="272"/>
        <end position="292"/>
    </location>
</feature>
<evidence type="ECO:0000256" key="10">
    <source>
        <dbReference type="SAM" id="SignalP"/>
    </source>
</evidence>
<evidence type="ECO:0000256" key="9">
    <source>
        <dbReference type="SAM" id="Phobius"/>
    </source>
</evidence>
<reference evidence="12" key="1">
    <citation type="journal article" date="2008" name="Nature">
        <title>The amphioxus genome and the evolution of the chordate karyotype.</title>
        <authorList>
            <consortium name="US DOE Joint Genome Institute (JGI-PGF)"/>
            <person name="Putnam N.H."/>
            <person name="Butts T."/>
            <person name="Ferrier D.E.K."/>
            <person name="Furlong R.F."/>
            <person name="Hellsten U."/>
            <person name="Kawashima T."/>
            <person name="Robinson-Rechavi M."/>
            <person name="Shoguchi E."/>
            <person name="Terry A."/>
            <person name="Yu J.-K."/>
            <person name="Benito-Gutierrez E.L."/>
            <person name="Dubchak I."/>
            <person name="Garcia-Fernandez J."/>
            <person name="Gibson-Brown J.J."/>
            <person name="Grigoriev I.V."/>
            <person name="Horton A.C."/>
            <person name="de Jong P.J."/>
            <person name="Jurka J."/>
            <person name="Kapitonov V.V."/>
            <person name="Kohara Y."/>
            <person name="Kuroki Y."/>
            <person name="Lindquist E."/>
            <person name="Lucas S."/>
            <person name="Osoegawa K."/>
            <person name="Pennacchio L.A."/>
            <person name="Salamov A.A."/>
            <person name="Satou Y."/>
            <person name="Sauka-Spengler T."/>
            <person name="Schmutz J."/>
            <person name="Shin-I T."/>
            <person name="Toyoda A."/>
            <person name="Bronner-Fraser M."/>
            <person name="Fujiyama A."/>
            <person name="Holland L.Z."/>
            <person name="Holland P.W.H."/>
            <person name="Satoh N."/>
            <person name="Rokhsar D.S."/>
        </authorList>
    </citation>
    <scope>NUCLEOTIDE SEQUENCE [LARGE SCALE GENOMIC DNA]</scope>
    <source>
        <strain evidence="12">S238N-H82</strain>
        <tissue evidence="12">Testes</tissue>
    </source>
</reference>
<dbReference type="SUPFAM" id="SSF81321">
    <property type="entry name" value="Family A G protein-coupled receptor-like"/>
    <property type="match status" value="1"/>
</dbReference>
<comment type="subcellular location">
    <subcellularLocation>
        <location evidence="1">Cell membrane</location>
        <topology evidence="1">Multi-pass membrane protein</topology>
    </subcellularLocation>
</comment>
<dbReference type="InterPro" id="IPR050569">
    <property type="entry name" value="TAAR"/>
</dbReference>
<dbReference type="eggNOG" id="KOG3656">
    <property type="taxonomic scope" value="Eukaryota"/>
</dbReference>
<dbReference type="Pfam" id="PF00001">
    <property type="entry name" value="7tm_1"/>
    <property type="match status" value="1"/>
</dbReference>
<dbReference type="PRINTS" id="PR00237">
    <property type="entry name" value="GPCRRHODOPSN"/>
</dbReference>
<keyword evidence="8" id="KW-0807">Transducer</keyword>
<feature type="domain" description="G-protein coupled receptors family 1 profile" evidence="11">
    <location>
        <begin position="173"/>
        <end position="434"/>
    </location>
</feature>
<evidence type="ECO:0000259" key="11">
    <source>
        <dbReference type="PROSITE" id="PS50262"/>
    </source>
</evidence>
<dbReference type="InParanoid" id="C3Z965"/>
<feature type="chain" id="PRO_5002936549" description="G-protein coupled receptors family 1 profile domain-containing protein" evidence="10">
    <location>
        <begin position="25"/>
        <end position="461"/>
    </location>
</feature>
<keyword evidence="5" id="KW-0297">G-protein coupled receptor</keyword>
<keyword evidence="10" id="KW-0732">Signal</keyword>
<proteinExistence type="predicted"/>